<evidence type="ECO:0000313" key="4">
    <source>
        <dbReference type="EMBL" id="MDN4483331.1"/>
    </source>
</evidence>
<gene>
    <name evidence="4" type="ORF">QQ002_07260</name>
</gene>
<evidence type="ECO:0000259" key="3">
    <source>
        <dbReference type="SMART" id="SM00829"/>
    </source>
</evidence>
<feature type="domain" description="Enoyl reductase (ER)" evidence="3">
    <location>
        <begin position="10"/>
        <end position="318"/>
    </location>
</feature>
<dbReference type="Gene3D" id="3.40.50.720">
    <property type="entry name" value="NAD(P)-binding Rossmann-like Domain"/>
    <property type="match status" value="1"/>
</dbReference>
<dbReference type="EMBL" id="JAUHQB010000004">
    <property type="protein sequence ID" value="MDN4483331.1"/>
    <property type="molecule type" value="Genomic_DNA"/>
</dbReference>
<dbReference type="InterPro" id="IPR013154">
    <property type="entry name" value="ADH-like_N"/>
</dbReference>
<dbReference type="Gene3D" id="3.90.180.10">
    <property type="entry name" value="Medium-chain alcohol dehydrogenases, catalytic domain"/>
    <property type="match status" value="1"/>
</dbReference>
<keyword evidence="1" id="KW-0521">NADP</keyword>
<organism evidence="4 5">
    <name type="scientific">Demequina lignilytica</name>
    <dbReference type="NCBI Taxonomy" id="3051663"/>
    <lineage>
        <taxon>Bacteria</taxon>
        <taxon>Bacillati</taxon>
        <taxon>Actinomycetota</taxon>
        <taxon>Actinomycetes</taxon>
        <taxon>Micrococcales</taxon>
        <taxon>Demequinaceae</taxon>
        <taxon>Demequina</taxon>
    </lineage>
</organism>
<dbReference type="Pfam" id="PF08240">
    <property type="entry name" value="ADH_N"/>
    <property type="match status" value="1"/>
</dbReference>
<dbReference type="Pfam" id="PF00107">
    <property type="entry name" value="ADH_zinc_N"/>
    <property type="match status" value="1"/>
</dbReference>
<dbReference type="InterPro" id="IPR014189">
    <property type="entry name" value="Quinone_OxRdtase_PIG3"/>
</dbReference>
<keyword evidence="2" id="KW-0560">Oxidoreductase</keyword>
<evidence type="ECO:0000256" key="2">
    <source>
        <dbReference type="ARBA" id="ARBA00023002"/>
    </source>
</evidence>
<dbReference type="CDD" id="cd05276">
    <property type="entry name" value="p53_inducible_oxidoreductase"/>
    <property type="match status" value="1"/>
</dbReference>
<name>A0AB35MHY2_9MICO</name>
<dbReference type="Proteomes" id="UP001172756">
    <property type="component" value="Unassembled WGS sequence"/>
</dbReference>
<dbReference type="InterPro" id="IPR011032">
    <property type="entry name" value="GroES-like_sf"/>
</dbReference>
<dbReference type="PANTHER" id="PTHR48106:SF8">
    <property type="entry name" value="OS02G0805600 PROTEIN"/>
    <property type="match status" value="1"/>
</dbReference>
<dbReference type="InterPro" id="IPR002364">
    <property type="entry name" value="Quin_OxRdtase/zeta-crystal_CS"/>
</dbReference>
<evidence type="ECO:0000313" key="5">
    <source>
        <dbReference type="Proteomes" id="UP001172756"/>
    </source>
</evidence>
<accession>A0AB35MHY2</accession>
<dbReference type="PROSITE" id="PS01162">
    <property type="entry name" value="QOR_ZETA_CRYSTAL"/>
    <property type="match status" value="1"/>
</dbReference>
<dbReference type="InterPro" id="IPR013149">
    <property type="entry name" value="ADH-like_C"/>
</dbReference>
<protein>
    <submittedName>
        <fullName evidence="4">NAD(P)H-quinone oxidoreductase</fullName>
    </submittedName>
</protein>
<dbReference type="NCBIfam" id="TIGR02824">
    <property type="entry name" value="quinone_pig3"/>
    <property type="match status" value="1"/>
</dbReference>
<dbReference type="PANTHER" id="PTHR48106">
    <property type="entry name" value="QUINONE OXIDOREDUCTASE PIG3-RELATED"/>
    <property type="match status" value="1"/>
</dbReference>
<dbReference type="SUPFAM" id="SSF51735">
    <property type="entry name" value="NAD(P)-binding Rossmann-fold domains"/>
    <property type="match status" value="1"/>
</dbReference>
<proteinExistence type="predicted"/>
<dbReference type="GO" id="GO:0008270">
    <property type="term" value="F:zinc ion binding"/>
    <property type="evidence" value="ECO:0007669"/>
    <property type="project" value="InterPro"/>
</dbReference>
<comment type="caution">
    <text evidence="4">The sequence shown here is derived from an EMBL/GenBank/DDBJ whole genome shotgun (WGS) entry which is preliminary data.</text>
</comment>
<dbReference type="RefSeq" id="WP_301160214.1">
    <property type="nucleotide sequence ID" value="NZ_JAUHQB010000004.1"/>
</dbReference>
<dbReference type="SUPFAM" id="SSF50129">
    <property type="entry name" value="GroES-like"/>
    <property type="match status" value="1"/>
</dbReference>
<dbReference type="GO" id="GO:0016651">
    <property type="term" value="F:oxidoreductase activity, acting on NAD(P)H"/>
    <property type="evidence" value="ECO:0007669"/>
    <property type="project" value="TreeGrafter"/>
</dbReference>
<dbReference type="AlphaFoldDB" id="A0AB35MHY2"/>
<evidence type="ECO:0000256" key="1">
    <source>
        <dbReference type="ARBA" id="ARBA00022857"/>
    </source>
</evidence>
<dbReference type="InterPro" id="IPR020843">
    <property type="entry name" value="ER"/>
</dbReference>
<dbReference type="GO" id="GO:0070402">
    <property type="term" value="F:NADPH binding"/>
    <property type="evidence" value="ECO:0007669"/>
    <property type="project" value="TreeGrafter"/>
</dbReference>
<sequence length="321" mass="32679">MRAAVVSDSGDDAAFSLLERPDPRCGPDDAVMRITAAGVNRADVLQRRGLYPPPPGAPEWPGLEAAGTVAQVGAAVTGWRPGDRACALLPGGGYAERVAVDASLLLPVPDGVTDVEAASLVEAACTVVSNLDAAAARAGETLLVHGGSGGVGTAAIQIAKARGMRVIATAGGPARAGRCAALGADHALDHRVGGWVDEVRALGGADVILDVVGAAYLADNIRALRTGGRLVVIGLQKGARAELDLGALLAKRATLLGTTLRARPLAERATIVARVRDEVWPLVPRIVRPVVHATFPLAHAGEAHAALESGEVFGKVVLTVP</sequence>
<dbReference type="InterPro" id="IPR036291">
    <property type="entry name" value="NAD(P)-bd_dom_sf"/>
</dbReference>
<dbReference type="SMART" id="SM00829">
    <property type="entry name" value="PKS_ER"/>
    <property type="match status" value="1"/>
</dbReference>
<reference evidence="4 5" key="1">
    <citation type="submission" date="2023-06" db="EMBL/GenBank/DDBJ databases">
        <title>SYSU T0a273.</title>
        <authorList>
            <person name="Gao L."/>
            <person name="Fang B.-Z."/>
            <person name="Li W.-J."/>
        </authorList>
    </citation>
    <scope>NUCLEOTIDE SEQUENCE [LARGE SCALE GENOMIC DNA]</scope>
    <source>
        <strain evidence="4 5">SYSU T0a273</strain>
    </source>
</reference>